<proteinExistence type="predicted"/>
<reference evidence="1" key="1">
    <citation type="submission" date="2014-09" db="EMBL/GenBank/DDBJ databases">
        <authorList>
            <person name="Magalhaes I.L.F."/>
            <person name="Oliveira U."/>
            <person name="Santos F.R."/>
            <person name="Vidigal T.H.D.A."/>
            <person name="Brescovit A.D."/>
            <person name="Santos A.J."/>
        </authorList>
    </citation>
    <scope>NUCLEOTIDE SEQUENCE</scope>
    <source>
        <tissue evidence="1">Shoot tissue taken approximately 20 cm above the soil surface</tissue>
    </source>
</reference>
<sequence length="39" mass="4600">MSSVNFLFLHQVEMLNHCQVPFSLKNHTSESPLDMRLIR</sequence>
<reference evidence="1" key="2">
    <citation type="journal article" date="2015" name="Data Brief">
        <title>Shoot transcriptome of the giant reed, Arundo donax.</title>
        <authorList>
            <person name="Barrero R.A."/>
            <person name="Guerrero F.D."/>
            <person name="Moolhuijzen P."/>
            <person name="Goolsby J.A."/>
            <person name="Tidwell J."/>
            <person name="Bellgard S.E."/>
            <person name="Bellgard M.I."/>
        </authorList>
    </citation>
    <scope>NUCLEOTIDE SEQUENCE</scope>
    <source>
        <tissue evidence="1">Shoot tissue taken approximately 20 cm above the soil surface</tissue>
    </source>
</reference>
<name>A0A0A9F8B7_ARUDO</name>
<organism evidence="1">
    <name type="scientific">Arundo donax</name>
    <name type="common">Giant reed</name>
    <name type="synonym">Donax arundinaceus</name>
    <dbReference type="NCBI Taxonomy" id="35708"/>
    <lineage>
        <taxon>Eukaryota</taxon>
        <taxon>Viridiplantae</taxon>
        <taxon>Streptophyta</taxon>
        <taxon>Embryophyta</taxon>
        <taxon>Tracheophyta</taxon>
        <taxon>Spermatophyta</taxon>
        <taxon>Magnoliopsida</taxon>
        <taxon>Liliopsida</taxon>
        <taxon>Poales</taxon>
        <taxon>Poaceae</taxon>
        <taxon>PACMAD clade</taxon>
        <taxon>Arundinoideae</taxon>
        <taxon>Arundineae</taxon>
        <taxon>Arundo</taxon>
    </lineage>
</organism>
<dbReference type="EMBL" id="GBRH01190437">
    <property type="protein sequence ID" value="JAE07459.1"/>
    <property type="molecule type" value="Transcribed_RNA"/>
</dbReference>
<dbReference type="AlphaFoldDB" id="A0A0A9F8B7"/>
<accession>A0A0A9F8B7</accession>
<evidence type="ECO:0000313" key="1">
    <source>
        <dbReference type="EMBL" id="JAE07459.1"/>
    </source>
</evidence>
<protein>
    <submittedName>
        <fullName evidence="1">Uncharacterized protein</fullName>
    </submittedName>
</protein>